<comment type="caution">
    <text evidence="2">The sequence shown here is derived from an EMBL/GenBank/DDBJ whole genome shotgun (WGS) entry which is preliminary data.</text>
</comment>
<protein>
    <recommendedName>
        <fullName evidence="1">SMP-30/Gluconolactonase/LRE-like region domain-containing protein</fullName>
    </recommendedName>
</protein>
<accession>A0A2S7K4U6</accession>
<dbReference type="InterPro" id="IPR051288">
    <property type="entry name" value="Serum_paraoxonase/arylesterase"/>
</dbReference>
<dbReference type="EMBL" id="PJCH01000007">
    <property type="protein sequence ID" value="PQA87534.1"/>
    <property type="molecule type" value="Genomic_DNA"/>
</dbReference>
<dbReference type="Proteomes" id="UP000239504">
    <property type="component" value="Unassembled WGS sequence"/>
</dbReference>
<dbReference type="SUPFAM" id="SSF63829">
    <property type="entry name" value="Calcium-dependent phosphotriesterase"/>
    <property type="match status" value="1"/>
</dbReference>
<keyword evidence="3" id="KW-1185">Reference proteome</keyword>
<evidence type="ECO:0000313" key="2">
    <source>
        <dbReference type="EMBL" id="PQA87534.1"/>
    </source>
</evidence>
<evidence type="ECO:0000313" key="3">
    <source>
        <dbReference type="Proteomes" id="UP000239504"/>
    </source>
</evidence>
<dbReference type="Pfam" id="PF08450">
    <property type="entry name" value="SGL"/>
    <property type="match status" value="1"/>
</dbReference>
<reference evidence="2 3" key="1">
    <citation type="submission" date="2017-12" db="EMBL/GenBank/DDBJ databases">
        <authorList>
            <person name="Hurst M.R.H."/>
        </authorList>
    </citation>
    <scope>NUCLEOTIDE SEQUENCE [LARGE SCALE GENOMIC DNA]</scope>
    <source>
        <strain evidence="2 3">SY-3-19</strain>
    </source>
</reference>
<name>A0A2S7K4U6_9PROT</name>
<dbReference type="PANTHER" id="PTHR11799">
    <property type="entry name" value="PARAOXONASE"/>
    <property type="match status" value="1"/>
</dbReference>
<dbReference type="PANTHER" id="PTHR11799:SF12">
    <property type="entry name" value="PARAOXONASE-RELATED"/>
    <property type="match status" value="1"/>
</dbReference>
<organism evidence="2 3">
    <name type="scientific">Hyphococcus luteus</name>
    <dbReference type="NCBI Taxonomy" id="2058213"/>
    <lineage>
        <taxon>Bacteria</taxon>
        <taxon>Pseudomonadati</taxon>
        <taxon>Pseudomonadota</taxon>
        <taxon>Alphaproteobacteria</taxon>
        <taxon>Parvularculales</taxon>
        <taxon>Parvularculaceae</taxon>
        <taxon>Hyphococcus</taxon>
    </lineage>
</organism>
<dbReference type="Gene3D" id="2.120.10.30">
    <property type="entry name" value="TolB, C-terminal domain"/>
    <property type="match status" value="1"/>
</dbReference>
<feature type="domain" description="SMP-30/Gluconolactonase/LRE-like region" evidence="1">
    <location>
        <begin position="186"/>
        <end position="306"/>
    </location>
</feature>
<proteinExistence type="predicted"/>
<dbReference type="AlphaFoldDB" id="A0A2S7K4U6"/>
<sequence>MRFLLFLLAVLLILGGAAAWRLAAFNQFAAIEPVTLARCQPVRGIAGPEDIEIDAKRRLAFISSLDRRADGARGAIHLFDLNDPLAETAWRDRTGGVPADFRPLGISYYEDGETRRLFVVNEAGPSIELYSVEEDGDLAHLETFAERRILSPNSVAAAGPRRFYVSNDLRPGRNSPLAGFHFLTASDLGEIFYVDGPQWSVVADKLRFANGLALSPDGSKLYAAESAAKRVKVFERNSANGKLTLAETIPLDAAPDNLSFDGQGALWVAALPKPLLLPRLKRNAEATAPSEVLRVAPDGAVSTVYRDGGEQQSAATVAARLGGKLLIGALYERKFLYCDLPAASE</sequence>
<evidence type="ECO:0000259" key="1">
    <source>
        <dbReference type="Pfam" id="PF08450"/>
    </source>
</evidence>
<dbReference type="InterPro" id="IPR011042">
    <property type="entry name" value="6-blade_b-propeller_TolB-like"/>
</dbReference>
<gene>
    <name evidence="2" type="ORF">CW354_12095</name>
</gene>
<dbReference type="InterPro" id="IPR013658">
    <property type="entry name" value="SGL"/>
</dbReference>
<dbReference type="RefSeq" id="WP_104830351.1">
    <property type="nucleotide sequence ID" value="NZ_PJCH01000007.1"/>
</dbReference>
<dbReference type="OrthoDB" id="1158171at2"/>